<comment type="catalytic activity">
    <reaction evidence="1">
        <text>Hydrolyzes the link between N-acetylmuramoyl residues and L-amino acid residues in certain cell-wall glycopeptides.</text>
        <dbReference type="EC" id="3.5.1.28"/>
    </reaction>
</comment>
<sequence>MAKNITSLTLASVLTLFMTLPLIGCVATSEPRYIIDSETYQATGKSERIKTIVLHYTVSNNERSIKTLTTGNVSAHYLILNQGDDKIYNLVPESERAWHAGDSGFAGRTILNDTSIGIEIVNSGIKPEYRDALRNSELEYRPYEHYVAFDELQIKKVATLVQNIAMRYDISPKNIVGHSDIAPSRKIDPGAKFPWERLYKEYSIGAWYDEFDKQFFMHPDAFAAATIPEIKQAFRDYGYQINDSDEWDKASRDVVYAFQLHFRPQQPTGEMDLETYAILRALNKKYAGRDDFY</sequence>
<dbReference type="EMBL" id="JBDGHN010000005">
    <property type="protein sequence ID" value="MEN2751971.1"/>
    <property type="molecule type" value="Genomic_DNA"/>
</dbReference>
<comment type="similarity">
    <text evidence="2">Belongs to the N-acetylmuramoyl-L-alanine amidase 2 family.</text>
</comment>
<dbReference type="GO" id="GO:0008745">
    <property type="term" value="F:N-acetylmuramoyl-L-alanine amidase activity"/>
    <property type="evidence" value="ECO:0007669"/>
    <property type="project" value="UniProtKB-EC"/>
</dbReference>
<dbReference type="InterPro" id="IPR051206">
    <property type="entry name" value="NAMLAA_amidase_2"/>
</dbReference>
<dbReference type="PANTHER" id="PTHR30417">
    <property type="entry name" value="N-ACETYLMURAMOYL-L-ALANINE AMIDASE AMID"/>
    <property type="match status" value="1"/>
</dbReference>
<dbReference type="InterPro" id="IPR002502">
    <property type="entry name" value="Amidase_domain"/>
</dbReference>
<dbReference type="SUPFAM" id="SSF55846">
    <property type="entry name" value="N-acetylmuramoyl-L-alanine amidase-like"/>
    <property type="match status" value="1"/>
</dbReference>
<feature type="domain" description="N-acetylmuramoyl-L-alanine amidase" evidence="6">
    <location>
        <begin position="37"/>
        <end position="190"/>
    </location>
</feature>
<evidence type="ECO:0000313" key="7">
    <source>
        <dbReference type="EMBL" id="MEN2751971.1"/>
    </source>
</evidence>
<dbReference type="Pfam" id="PF01471">
    <property type="entry name" value="PG_binding_1"/>
    <property type="match status" value="1"/>
</dbReference>
<dbReference type="Pfam" id="PF01510">
    <property type="entry name" value="Amidase_2"/>
    <property type="match status" value="1"/>
</dbReference>
<evidence type="ECO:0000256" key="2">
    <source>
        <dbReference type="ARBA" id="ARBA00007553"/>
    </source>
</evidence>
<dbReference type="InterPro" id="IPR036365">
    <property type="entry name" value="PGBD-like_sf"/>
</dbReference>
<dbReference type="InterPro" id="IPR002477">
    <property type="entry name" value="Peptidoglycan-bd-like"/>
</dbReference>
<keyword evidence="4 7" id="KW-0378">Hydrolase</keyword>
<dbReference type="CDD" id="cd06583">
    <property type="entry name" value="PGRP"/>
    <property type="match status" value="1"/>
</dbReference>
<dbReference type="InterPro" id="IPR036366">
    <property type="entry name" value="PGBDSf"/>
</dbReference>
<dbReference type="Proteomes" id="UP001461960">
    <property type="component" value="Unassembled WGS sequence"/>
</dbReference>
<evidence type="ECO:0000256" key="3">
    <source>
        <dbReference type="ARBA" id="ARBA00011901"/>
    </source>
</evidence>
<name>A0ABU9X985_9GAMM</name>
<reference evidence="7 8" key="1">
    <citation type="submission" date="2024-05" db="EMBL/GenBank/DDBJ databases">
        <authorList>
            <person name="Kim H.-Y."/>
            <person name="Kim E."/>
            <person name="Cai Y."/>
            <person name="Yang S.-M."/>
            <person name="Lee W."/>
        </authorList>
    </citation>
    <scope>NUCLEOTIDE SEQUENCE [LARGE SCALE GENOMIC DNA]</scope>
    <source>
        <strain evidence="7 8">FBL11</strain>
    </source>
</reference>
<evidence type="ECO:0000256" key="5">
    <source>
        <dbReference type="ARBA" id="ARBA00023316"/>
    </source>
</evidence>
<dbReference type="SMART" id="SM00644">
    <property type="entry name" value="Ami_2"/>
    <property type="match status" value="1"/>
</dbReference>
<protein>
    <recommendedName>
        <fullName evidence="3">N-acetylmuramoyl-L-alanine amidase</fullName>
        <ecNumber evidence="3">3.5.1.28</ecNumber>
    </recommendedName>
</protein>
<evidence type="ECO:0000256" key="1">
    <source>
        <dbReference type="ARBA" id="ARBA00001561"/>
    </source>
</evidence>
<dbReference type="Gene3D" id="3.40.80.10">
    <property type="entry name" value="Peptidoglycan recognition protein-like"/>
    <property type="match status" value="1"/>
</dbReference>
<dbReference type="Gene3D" id="1.10.101.10">
    <property type="entry name" value="PGBD-like superfamily/PGBD"/>
    <property type="match status" value="1"/>
</dbReference>
<comment type="caution">
    <text evidence="7">The sequence shown here is derived from an EMBL/GenBank/DDBJ whole genome shotgun (WGS) entry which is preliminary data.</text>
</comment>
<organism evidence="7 8">
    <name type="scientific">Psychrobacter saeujeotis</name>
    <dbReference type="NCBI Taxonomy" id="3143436"/>
    <lineage>
        <taxon>Bacteria</taxon>
        <taxon>Pseudomonadati</taxon>
        <taxon>Pseudomonadota</taxon>
        <taxon>Gammaproteobacteria</taxon>
        <taxon>Moraxellales</taxon>
        <taxon>Moraxellaceae</taxon>
        <taxon>Psychrobacter</taxon>
    </lineage>
</organism>
<dbReference type="SUPFAM" id="SSF47090">
    <property type="entry name" value="PGBD-like"/>
    <property type="match status" value="1"/>
</dbReference>
<dbReference type="EC" id="3.5.1.28" evidence="3"/>
<evidence type="ECO:0000259" key="6">
    <source>
        <dbReference type="SMART" id="SM00644"/>
    </source>
</evidence>
<gene>
    <name evidence="7" type="ORF">AAIR29_10040</name>
</gene>
<proteinExistence type="inferred from homology"/>
<dbReference type="RefSeq" id="WP_299218425.1">
    <property type="nucleotide sequence ID" value="NZ_JBDGHN010000005.1"/>
</dbReference>
<keyword evidence="5" id="KW-0961">Cell wall biogenesis/degradation</keyword>
<dbReference type="PANTHER" id="PTHR30417:SF1">
    <property type="entry name" value="N-ACETYLMURAMOYL-L-ALANINE AMIDASE AMID"/>
    <property type="match status" value="1"/>
</dbReference>
<evidence type="ECO:0000313" key="8">
    <source>
        <dbReference type="Proteomes" id="UP001461960"/>
    </source>
</evidence>
<accession>A0ABU9X985</accession>
<dbReference type="InterPro" id="IPR036505">
    <property type="entry name" value="Amidase/PGRP_sf"/>
</dbReference>
<evidence type="ECO:0000256" key="4">
    <source>
        <dbReference type="ARBA" id="ARBA00022801"/>
    </source>
</evidence>
<keyword evidence="8" id="KW-1185">Reference proteome</keyword>